<comment type="caution">
    <text evidence="1">The sequence shown here is derived from an EMBL/GenBank/DDBJ whole genome shotgun (WGS) entry which is preliminary data.</text>
</comment>
<dbReference type="PANTHER" id="PTHR33108:SF42">
    <property type="entry name" value="(WILD MALAYSIAN BANANA) HYPOTHETICAL PROTEIN"/>
    <property type="match status" value="1"/>
</dbReference>
<evidence type="ECO:0000313" key="2">
    <source>
        <dbReference type="Proteomes" id="UP000593562"/>
    </source>
</evidence>
<gene>
    <name evidence="1" type="ORF">HS088_TW15G00085</name>
</gene>
<name>A0A7J7CKK0_TRIWF</name>
<keyword evidence="2" id="KW-1185">Reference proteome</keyword>
<organism evidence="1 2">
    <name type="scientific">Tripterygium wilfordii</name>
    <name type="common">Thunder God vine</name>
    <dbReference type="NCBI Taxonomy" id="458696"/>
    <lineage>
        <taxon>Eukaryota</taxon>
        <taxon>Viridiplantae</taxon>
        <taxon>Streptophyta</taxon>
        <taxon>Embryophyta</taxon>
        <taxon>Tracheophyta</taxon>
        <taxon>Spermatophyta</taxon>
        <taxon>Magnoliopsida</taxon>
        <taxon>eudicotyledons</taxon>
        <taxon>Gunneridae</taxon>
        <taxon>Pentapetalae</taxon>
        <taxon>rosids</taxon>
        <taxon>fabids</taxon>
        <taxon>Celastrales</taxon>
        <taxon>Celastraceae</taxon>
        <taxon>Tripterygium</taxon>
    </lineage>
</organism>
<sequence length="108" mass="11795">MASWEVVKRAKCGCCGMWEECTIGYIVWVQERLGGVWVCGLCEEAVKDEQQRLGVGVDMALRAHALFREAANADPDAQIAPSIGRLIKKIMSSSSSTYYTTSSTSNVS</sequence>
<dbReference type="PANTHER" id="PTHR33108">
    <property type="entry name" value="OS01G0745000 PROTEIN"/>
    <property type="match status" value="1"/>
</dbReference>
<dbReference type="EMBL" id="JAAARO010000015">
    <property type="protein sequence ID" value="KAF5734593.1"/>
    <property type="molecule type" value="Genomic_DNA"/>
</dbReference>
<dbReference type="Proteomes" id="UP000593562">
    <property type="component" value="Unassembled WGS sequence"/>
</dbReference>
<dbReference type="InParanoid" id="A0A7J7CKK0"/>
<dbReference type="AlphaFoldDB" id="A0A7J7CKK0"/>
<reference evidence="1 2" key="1">
    <citation type="journal article" date="2020" name="Nat. Commun.">
        <title>Genome of Tripterygium wilfordii and identification of cytochrome P450 involved in triptolide biosynthesis.</title>
        <authorList>
            <person name="Tu L."/>
            <person name="Su P."/>
            <person name="Zhang Z."/>
            <person name="Gao L."/>
            <person name="Wang J."/>
            <person name="Hu T."/>
            <person name="Zhou J."/>
            <person name="Zhang Y."/>
            <person name="Zhao Y."/>
            <person name="Liu Y."/>
            <person name="Song Y."/>
            <person name="Tong Y."/>
            <person name="Lu Y."/>
            <person name="Yang J."/>
            <person name="Xu C."/>
            <person name="Jia M."/>
            <person name="Peters R.J."/>
            <person name="Huang L."/>
            <person name="Gao W."/>
        </authorList>
    </citation>
    <scope>NUCLEOTIDE SEQUENCE [LARGE SCALE GENOMIC DNA]</scope>
    <source>
        <strain evidence="2">cv. XIE 37</strain>
        <tissue evidence="1">Leaf</tissue>
    </source>
</reference>
<dbReference type="Pfam" id="PF07911">
    <property type="entry name" value="DUF1677"/>
    <property type="match status" value="1"/>
</dbReference>
<evidence type="ECO:0000313" key="1">
    <source>
        <dbReference type="EMBL" id="KAF5734593.1"/>
    </source>
</evidence>
<dbReference type="InterPro" id="IPR012876">
    <property type="entry name" value="DUF1677_pln"/>
</dbReference>
<accession>A0A7J7CKK0</accession>
<proteinExistence type="predicted"/>
<dbReference type="OrthoDB" id="1531514at2759"/>
<protein>
    <submittedName>
        <fullName evidence="1">Uncharacterized protein</fullName>
    </submittedName>
</protein>